<keyword evidence="3 6" id="KW-0548">Nucleotidyltransferase</keyword>
<dbReference type="InterPro" id="IPR003029">
    <property type="entry name" value="S1_domain"/>
</dbReference>
<keyword evidence="9" id="KW-1185">Reference proteome</keyword>
<dbReference type="FunFam" id="3.30.230.70:FF:000001">
    <property type="entry name" value="Polyribonucleotide nucleotidyltransferase"/>
    <property type="match status" value="1"/>
</dbReference>
<keyword evidence="6" id="KW-0479">Metal-binding</keyword>
<dbReference type="InterPro" id="IPR001247">
    <property type="entry name" value="ExoRNase_PH_dom1"/>
</dbReference>
<dbReference type="InterPro" id="IPR004088">
    <property type="entry name" value="KH_dom_type_1"/>
</dbReference>
<evidence type="ECO:0000256" key="5">
    <source>
        <dbReference type="ARBA" id="ARBA00022884"/>
    </source>
</evidence>
<dbReference type="GO" id="GO:0003723">
    <property type="term" value="F:RNA binding"/>
    <property type="evidence" value="ECO:0007669"/>
    <property type="project" value="UniProtKB-UniRule"/>
</dbReference>
<dbReference type="EMBL" id="QQBG01000010">
    <property type="protein sequence ID" value="RDB31624.1"/>
    <property type="molecule type" value="Genomic_DNA"/>
</dbReference>
<comment type="caution">
    <text evidence="8">The sequence shown here is derived from an EMBL/GenBank/DDBJ whole genome shotgun (WGS) entry which is preliminary data.</text>
</comment>
<keyword evidence="2 6" id="KW-0808">Transferase</keyword>
<feature type="binding site" evidence="6">
    <location>
        <position position="500"/>
    </location>
    <ligand>
        <name>Mg(2+)</name>
        <dbReference type="ChEBI" id="CHEBI:18420"/>
    </ligand>
</feature>
<dbReference type="InterPro" id="IPR004087">
    <property type="entry name" value="KH_dom"/>
</dbReference>
<evidence type="ECO:0000256" key="3">
    <source>
        <dbReference type="ARBA" id="ARBA00022695"/>
    </source>
</evidence>
<dbReference type="GO" id="GO:0000287">
    <property type="term" value="F:magnesium ion binding"/>
    <property type="evidence" value="ECO:0007669"/>
    <property type="project" value="UniProtKB-UniRule"/>
</dbReference>
<dbReference type="GO" id="GO:0000175">
    <property type="term" value="F:3'-5'-RNA exonuclease activity"/>
    <property type="evidence" value="ECO:0007669"/>
    <property type="project" value="TreeGrafter"/>
</dbReference>
<dbReference type="Pfam" id="PF03725">
    <property type="entry name" value="RNase_PH_C"/>
    <property type="match status" value="1"/>
</dbReference>
<keyword evidence="6" id="KW-0963">Cytoplasm</keyword>
<dbReference type="GO" id="GO:0006402">
    <property type="term" value="P:mRNA catabolic process"/>
    <property type="evidence" value="ECO:0007669"/>
    <property type="project" value="UniProtKB-UniRule"/>
</dbReference>
<comment type="cofactor">
    <cofactor evidence="6">
        <name>Mg(2+)</name>
        <dbReference type="ChEBI" id="CHEBI:18420"/>
    </cofactor>
</comment>
<evidence type="ECO:0000313" key="8">
    <source>
        <dbReference type="EMBL" id="RDB31624.1"/>
    </source>
</evidence>
<evidence type="ECO:0000313" key="9">
    <source>
        <dbReference type="Proteomes" id="UP000253816"/>
    </source>
</evidence>
<dbReference type="SMART" id="SM00322">
    <property type="entry name" value="KH"/>
    <property type="match status" value="1"/>
</dbReference>
<evidence type="ECO:0000256" key="6">
    <source>
        <dbReference type="HAMAP-Rule" id="MF_01595"/>
    </source>
</evidence>
<dbReference type="GO" id="GO:0006396">
    <property type="term" value="P:RNA processing"/>
    <property type="evidence" value="ECO:0007669"/>
    <property type="project" value="InterPro"/>
</dbReference>
<dbReference type="PROSITE" id="PS50084">
    <property type="entry name" value="KH_TYPE_1"/>
    <property type="match status" value="1"/>
</dbReference>
<feature type="binding site" evidence="6">
    <location>
        <position position="494"/>
    </location>
    <ligand>
        <name>Mg(2+)</name>
        <dbReference type="ChEBI" id="CHEBI:18420"/>
    </ligand>
</feature>
<dbReference type="InterPro" id="IPR036345">
    <property type="entry name" value="ExoRNase_PH_dom2_sf"/>
</dbReference>
<dbReference type="Proteomes" id="UP000253816">
    <property type="component" value="Unassembled WGS sequence"/>
</dbReference>
<keyword evidence="5 6" id="KW-0694">RNA-binding</keyword>
<dbReference type="GO" id="GO:0005829">
    <property type="term" value="C:cytosol"/>
    <property type="evidence" value="ECO:0007669"/>
    <property type="project" value="TreeGrafter"/>
</dbReference>
<proteinExistence type="inferred from homology"/>
<dbReference type="SUPFAM" id="SSF50249">
    <property type="entry name" value="Nucleic acid-binding proteins"/>
    <property type="match status" value="1"/>
</dbReference>
<dbReference type="InterPro" id="IPR036612">
    <property type="entry name" value="KH_dom_type_1_sf"/>
</dbReference>
<dbReference type="PANTHER" id="PTHR11252:SF0">
    <property type="entry name" value="POLYRIBONUCLEOTIDE NUCLEOTIDYLTRANSFERASE 1, MITOCHONDRIAL"/>
    <property type="match status" value="1"/>
</dbReference>
<dbReference type="GO" id="GO:0004654">
    <property type="term" value="F:polyribonucleotide nucleotidyltransferase activity"/>
    <property type="evidence" value="ECO:0007669"/>
    <property type="project" value="UniProtKB-UniRule"/>
</dbReference>
<sequence length="700" mass="75940">MCSGSISKKVFMTKKQVRVEICGKEISFETGEIARLSGGSVIARCGETVVFSSLCYSKSPNPDVSFCPLRVDYQEKFSSIGKTVGGFIKREGRPSEREVLVSRLIDRSLRPLFLKGFTSEVQSLSIVWSYDRQNLPETLAICASSAALALSSVPVQAHVGAVRIGLINGTLVVNPSASQMIQATFECTFSGTRYGLTMVEGHGKTVSESLLLDAADLATGAIHSICDALTELEQKAGKPKLPFEGDQDGLIEQSIRSSWTPAVRQTLDLSSSVERQEAIQALRQEISSTFSEHDLTSARIGFEMLLREEMKNRICLEGKRVDGRSREEIRPISIHPGFLPRVHGSALFTRGQTQSVAVCTLGSEQMSQRFETLDGEGAQRFYLHYFFPSFCVGEIGKIGSPGRRELGHGKLAEKALESILPDKTTFPYVIRIESTITESRGSSSMASVCGGCLALMDAGVPIQEPVAGIAMGLFLDRETGEAEAILSDISEIEDMFGDMDFKLAGTKQGFTALQMDVKVKGIPLTVLKQAIAQAGKGIQVILGHMLAACPQIKRELPDHVPRIETVKIPLNKIATLIGSNGRTIRSICEQSHADLNIEDGTGLVYISAPSKAAILKAKQMIEDITAELEIGKIYRGKVKSVAAFGLFVEVMPGKEGLCHISELTQSSPGALHSHKVGDTVDVKVIDINMKGQIKLTQKIR</sequence>
<dbReference type="Pfam" id="PF01138">
    <property type="entry name" value="RNase_PH"/>
    <property type="match status" value="2"/>
</dbReference>
<comment type="similarity">
    <text evidence="1 6">Belongs to the polyribonucleotide nucleotidyltransferase family.</text>
</comment>
<dbReference type="InterPro" id="IPR027408">
    <property type="entry name" value="PNPase/RNase_PH_dom_sf"/>
</dbReference>
<protein>
    <recommendedName>
        <fullName evidence="6">Polyribonucleotide nucleotidyltransferase</fullName>
        <ecNumber evidence="6">2.7.7.8</ecNumber>
    </recommendedName>
    <alternativeName>
        <fullName evidence="6">Polynucleotide phosphorylase</fullName>
        <shortName evidence="6">PNPase</shortName>
    </alternativeName>
</protein>
<dbReference type="EC" id="2.7.7.8" evidence="6"/>
<feature type="domain" description="S1 motif" evidence="7">
    <location>
        <begin position="631"/>
        <end position="698"/>
    </location>
</feature>
<dbReference type="CDD" id="cd02393">
    <property type="entry name" value="KH-I_PNPase"/>
    <property type="match status" value="1"/>
</dbReference>
<dbReference type="AlphaFoldDB" id="A0A369KIN0"/>
<name>A0A369KIN0_9BACT</name>
<organism evidence="8 9">
    <name type="scientific">Candidatus Similichlamydia laticola</name>
    <dbReference type="NCBI Taxonomy" id="2170265"/>
    <lineage>
        <taxon>Bacteria</taxon>
        <taxon>Pseudomonadati</taxon>
        <taxon>Chlamydiota</taxon>
        <taxon>Chlamydiia</taxon>
        <taxon>Parachlamydiales</taxon>
        <taxon>Candidatus Parilichlamydiaceae</taxon>
        <taxon>Candidatus Similichlamydia</taxon>
    </lineage>
</organism>
<dbReference type="SUPFAM" id="SSF55666">
    <property type="entry name" value="Ribonuclease PH domain 2-like"/>
    <property type="match status" value="2"/>
</dbReference>
<comment type="subcellular location">
    <subcellularLocation>
        <location evidence="6">Cytoplasm</location>
    </subcellularLocation>
</comment>
<comment type="catalytic activity">
    <reaction evidence="6">
        <text>RNA(n+1) + phosphate = RNA(n) + a ribonucleoside 5'-diphosphate</text>
        <dbReference type="Rhea" id="RHEA:22096"/>
        <dbReference type="Rhea" id="RHEA-COMP:14527"/>
        <dbReference type="Rhea" id="RHEA-COMP:17342"/>
        <dbReference type="ChEBI" id="CHEBI:43474"/>
        <dbReference type="ChEBI" id="CHEBI:57930"/>
        <dbReference type="ChEBI" id="CHEBI:140395"/>
        <dbReference type="EC" id="2.7.7.8"/>
    </reaction>
</comment>
<dbReference type="Pfam" id="PF00013">
    <property type="entry name" value="KH_1"/>
    <property type="match status" value="1"/>
</dbReference>
<dbReference type="HAMAP" id="MF_01595">
    <property type="entry name" value="PNPase"/>
    <property type="match status" value="1"/>
</dbReference>
<dbReference type="FunFam" id="3.30.1370.10:FF:000001">
    <property type="entry name" value="Polyribonucleotide nucleotidyltransferase"/>
    <property type="match status" value="1"/>
</dbReference>
<dbReference type="SUPFAM" id="SSF46915">
    <property type="entry name" value="Polynucleotide phosphorylase/guanosine pentaphosphate synthase (PNPase/GPSI), domain 3"/>
    <property type="match status" value="1"/>
</dbReference>
<dbReference type="NCBIfam" id="TIGR03591">
    <property type="entry name" value="polynuc_phos"/>
    <property type="match status" value="1"/>
</dbReference>
<dbReference type="PIRSF" id="PIRSF005499">
    <property type="entry name" value="PNPase"/>
    <property type="match status" value="1"/>
</dbReference>
<evidence type="ECO:0000259" key="7">
    <source>
        <dbReference type="PROSITE" id="PS50126"/>
    </source>
</evidence>
<dbReference type="InterPro" id="IPR012340">
    <property type="entry name" value="NA-bd_OB-fold"/>
</dbReference>
<dbReference type="PANTHER" id="PTHR11252">
    <property type="entry name" value="POLYRIBONUCLEOTIDE NUCLEOTIDYLTRANSFERASE"/>
    <property type="match status" value="1"/>
</dbReference>
<dbReference type="Gene3D" id="3.30.1370.10">
    <property type="entry name" value="K Homology domain, type 1"/>
    <property type="match status" value="1"/>
</dbReference>
<dbReference type="InterPro" id="IPR036456">
    <property type="entry name" value="PNPase_PH_RNA-bd_sf"/>
</dbReference>
<dbReference type="InterPro" id="IPR015847">
    <property type="entry name" value="ExoRNase_PH_dom2"/>
</dbReference>
<reference evidence="8 9" key="1">
    <citation type="submission" date="2018-07" db="EMBL/GenBank/DDBJ databases">
        <title>Comparative genomics of the Candidatus Parilichlamydiaceae reveals evidence of convergent evolution and genome reduction in the phylum Chlamydiae.</title>
        <authorList>
            <person name="Taylor-Brown A."/>
            <person name="Polkinghorne A."/>
        </authorList>
    </citation>
    <scope>NUCLEOTIDE SEQUENCE [LARGE SCALE GENOMIC DNA]</scope>
    <source>
        <strain evidence="8 9">Hat2</strain>
    </source>
</reference>
<dbReference type="Gene3D" id="2.40.50.140">
    <property type="entry name" value="Nucleic acid-binding proteins"/>
    <property type="match status" value="1"/>
</dbReference>
<accession>A0A369KIN0</accession>
<gene>
    <name evidence="6" type="primary">pnp</name>
    <name evidence="8" type="ORF">HAT2_00235</name>
</gene>
<comment type="function">
    <text evidence="6">Involved in mRNA degradation. Catalyzes the phosphorolysis of single-stranded polyribonucleotides processively in the 3'- to 5'-direction.</text>
</comment>
<dbReference type="PROSITE" id="PS50126">
    <property type="entry name" value="S1"/>
    <property type="match status" value="1"/>
</dbReference>
<dbReference type="InterPro" id="IPR020568">
    <property type="entry name" value="Ribosomal_Su5_D2-typ_SF"/>
</dbReference>
<dbReference type="NCBIfam" id="NF008805">
    <property type="entry name" value="PRK11824.1"/>
    <property type="match status" value="1"/>
</dbReference>
<evidence type="ECO:0000256" key="2">
    <source>
        <dbReference type="ARBA" id="ARBA00022679"/>
    </source>
</evidence>
<evidence type="ECO:0000256" key="1">
    <source>
        <dbReference type="ARBA" id="ARBA00007404"/>
    </source>
</evidence>
<evidence type="ECO:0000256" key="4">
    <source>
        <dbReference type="ARBA" id="ARBA00022842"/>
    </source>
</evidence>
<dbReference type="CDD" id="cd11364">
    <property type="entry name" value="RNase_PH_PNPase_2"/>
    <property type="match status" value="1"/>
</dbReference>
<dbReference type="Gene3D" id="3.30.230.70">
    <property type="entry name" value="GHMP Kinase, N-terminal domain"/>
    <property type="match status" value="2"/>
</dbReference>
<dbReference type="Pfam" id="PF00575">
    <property type="entry name" value="S1"/>
    <property type="match status" value="1"/>
</dbReference>
<keyword evidence="4 6" id="KW-0460">Magnesium</keyword>
<dbReference type="SUPFAM" id="SSF54791">
    <property type="entry name" value="Eukaryotic type KH-domain (KH-domain type I)"/>
    <property type="match status" value="1"/>
</dbReference>
<dbReference type="SUPFAM" id="SSF54211">
    <property type="entry name" value="Ribosomal protein S5 domain 2-like"/>
    <property type="match status" value="2"/>
</dbReference>
<dbReference type="SMART" id="SM00316">
    <property type="entry name" value="S1"/>
    <property type="match status" value="1"/>
</dbReference>
<dbReference type="InterPro" id="IPR012162">
    <property type="entry name" value="PNPase"/>
</dbReference>